<dbReference type="RefSeq" id="WP_134486712.1">
    <property type="nucleotide sequence ID" value="NZ_CABFMQ020000087.1"/>
</dbReference>
<dbReference type="AlphaFoldDB" id="A0A4U8YUR4"/>
<dbReference type="GO" id="GO:0008974">
    <property type="term" value="F:phosphoribulokinase activity"/>
    <property type="evidence" value="ECO:0007669"/>
    <property type="project" value="UniProtKB-EC"/>
</dbReference>
<dbReference type="Proteomes" id="UP000294360">
    <property type="component" value="Chromosome"/>
</dbReference>
<dbReference type="EC" id="2.7.1.19" evidence="2 8"/>
<evidence type="ECO:0000313" key="12">
    <source>
        <dbReference type="Proteomes" id="UP000294360"/>
    </source>
</evidence>
<evidence type="ECO:0000256" key="8">
    <source>
        <dbReference type="RuleBase" id="RU004082"/>
    </source>
</evidence>
<dbReference type="Pfam" id="PF00485">
    <property type="entry name" value="PRK"/>
    <property type="match status" value="1"/>
</dbReference>
<dbReference type="SUPFAM" id="SSF52540">
    <property type="entry name" value="P-loop containing nucleoside triphosphate hydrolases"/>
    <property type="match status" value="1"/>
</dbReference>
<dbReference type="OrthoDB" id="9773443at2"/>
<dbReference type="Gene3D" id="3.40.50.300">
    <property type="entry name" value="P-loop containing nucleotide triphosphate hydrolases"/>
    <property type="match status" value="1"/>
</dbReference>
<dbReference type="InterPro" id="IPR027417">
    <property type="entry name" value="P-loop_NTPase"/>
</dbReference>
<feature type="domain" description="Phosphoribulokinase/uridine kinase" evidence="9">
    <location>
        <begin position="7"/>
        <end position="215"/>
    </location>
</feature>
<keyword evidence="6" id="KW-0067">ATP-binding</keyword>
<dbReference type="PRINTS" id="PR00478">
    <property type="entry name" value="PHRIBLKINASE"/>
</dbReference>
<keyword evidence="5 10" id="KW-0418">Kinase</keyword>
<keyword evidence="13" id="KW-1185">Reference proteome</keyword>
<sequence length="304" mass="34713">MSARYPIISVTGSSGAGTTSVKRTFEQIFRREGINAAYIEGDAFHRYDRDEMRQVMADEEAKGNHHFSHFGASANLLEELENVFATYSARGTAKTRHYVHDEAEAALYGSPPGVFTEWKPLQAHSDLLFYEGLHGAVVTEKVNIARHADLKIGVVPVINLEWIQKIHRDRADRGYTTEAVMDTILRRMPDYTRYICPQFTETDINFQRVPTVDTSNPFVARWIPTADESMVIIRFAKPTGIDFPYLHSMIRDSFMSRANSIVIPGNKLDLAMQLILTPFILQLVERRRRLTHGRKFDERASESF</sequence>
<comment type="catalytic activity">
    <reaction evidence="7 8">
        <text>D-ribulose 5-phosphate + ATP = D-ribulose 1,5-bisphosphate + ADP + H(+)</text>
        <dbReference type="Rhea" id="RHEA:19365"/>
        <dbReference type="ChEBI" id="CHEBI:15378"/>
        <dbReference type="ChEBI" id="CHEBI:30616"/>
        <dbReference type="ChEBI" id="CHEBI:57870"/>
        <dbReference type="ChEBI" id="CHEBI:58121"/>
        <dbReference type="ChEBI" id="CHEBI:456216"/>
        <dbReference type="EC" id="2.7.1.19"/>
    </reaction>
</comment>
<evidence type="ECO:0000256" key="3">
    <source>
        <dbReference type="ARBA" id="ARBA00022679"/>
    </source>
</evidence>
<protein>
    <recommendedName>
        <fullName evidence="2 8">Phosphoribulokinase</fullName>
        <ecNumber evidence="2 8">2.7.1.19</ecNumber>
    </recommendedName>
</protein>
<evidence type="ECO:0000313" key="11">
    <source>
        <dbReference type="EMBL" id="VTZ51073.1"/>
    </source>
</evidence>
<evidence type="ECO:0000256" key="1">
    <source>
        <dbReference type="ARBA" id="ARBA00009719"/>
    </source>
</evidence>
<evidence type="ECO:0000256" key="4">
    <source>
        <dbReference type="ARBA" id="ARBA00022741"/>
    </source>
</evidence>
<dbReference type="InterPro" id="IPR006082">
    <property type="entry name" value="PRK"/>
</dbReference>
<reference evidence="11 13" key="2">
    <citation type="submission" date="2019-05" db="EMBL/GenBank/DDBJ databases">
        <authorList>
            <person name="Farhan Ul Haque M."/>
        </authorList>
    </citation>
    <scope>NUCLEOTIDE SEQUENCE [LARGE SCALE GENOMIC DNA]</scope>
    <source>
        <strain evidence="11">2</strain>
    </source>
</reference>
<dbReference type="InterPro" id="IPR006083">
    <property type="entry name" value="PRK/URK"/>
</dbReference>
<dbReference type="KEGG" id="mtun:MTUNDRAET4_0605"/>
<evidence type="ECO:0000256" key="6">
    <source>
        <dbReference type="ARBA" id="ARBA00022840"/>
    </source>
</evidence>
<evidence type="ECO:0000313" key="13">
    <source>
        <dbReference type="Proteomes" id="UP000485880"/>
    </source>
</evidence>
<dbReference type="EMBL" id="CABFMQ020000087">
    <property type="protein sequence ID" value="VTZ51073.1"/>
    <property type="molecule type" value="Genomic_DNA"/>
</dbReference>
<organism evidence="10 12">
    <name type="scientific">Methylocella tundrae</name>
    <dbReference type="NCBI Taxonomy" id="227605"/>
    <lineage>
        <taxon>Bacteria</taxon>
        <taxon>Pseudomonadati</taxon>
        <taxon>Pseudomonadota</taxon>
        <taxon>Alphaproteobacteria</taxon>
        <taxon>Hyphomicrobiales</taxon>
        <taxon>Beijerinckiaceae</taxon>
        <taxon>Methylocella</taxon>
    </lineage>
</organism>
<dbReference type="GO" id="GO:0005524">
    <property type="term" value="F:ATP binding"/>
    <property type="evidence" value="ECO:0007669"/>
    <property type="project" value="UniProtKB-KW"/>
</dbReference>
<keyword evidence="3 10" id="KW-0808">Transferase</keyword>
<evidence type="ECO:0000259" key="9">
    <source>
        <dbReference type="Pfam" id="PF00485"/>
    </source>
</evidence>
<dbReference type="NCBIfam" id="NF011997">
    <property type="entry name" value="PRK15453.1"/>
    <property type="match status" value="1"/>
</dbReference>
<keyword evidence="4" id="KW-0547">Nucleotide-binding</keyword>
<name>A0A4U8YUR4_METTU</name>
<evidence type="ECO:0000256" key="7">
    <source>
        <dbReference type="ARBA" id="ARBA00047663"/>
    </source>
</evidence>
<dbReference type="EMBL" id="LR536450">
    <property type="protein sequence ID" value="VFU07498.1"/>
    <property type="molecule type" value="Genomic_DNA"/>
</dbReference>
<dbReference type="Proteomes" id="UP000485880">
    <property type="component" value="Unassembled WGS sequence"/>
</dbReference>
<comment type="similarity">
    <text evidence="1 8">Belongs to the phosphoribulokinase family.</text>
</comment>
<evidence type="ECO:0000313" key="10">
    <source>
        <dbReference type="EMBL" id="VFU07498.1"/>
    </source>
</evidence>
<gene>
    <name evidence="10" type="primary">prkB</name>
    <name evidence="11" type="ORF">MPC4_30257</name>
    <name evidence="10" type="ORF">MTUNDRAET4_0605</name>
</gene>
<dbReference type="GO" id="GO:0005975">
    <property type="term" value="P:carbohydrate metabolic process"/>
    <property type="evidence" value="ECO:0007669"/>
    <property type="project" value="InterPro"/>
</dbReference>
<dbReference type="PROSITE" id="PS00567">
    <property type="entry name" value="PHOSPHORIBULOKINASE"/>
    <property type="match status" value="1"/>
</dbReference>
<evidence type="ECO:0000256" key="2">
    <source>
        <dbReference type="ARBA" id="ARBA00012042"/>
    </source>
</evidence>
<reference evidence="10 12" key="1">
    <citation type="submission" date="2019-03" db="EMBL/GenBank/DDBJ databases">
        <authorList>
            <person name="Kox A.R. M."/>
        </authorList>
    </citation>
    <scope>NUCLEOTIDE SEQUENCE [LARGE SCALE GENOMIC DNA]</scope>
    <source>
        <strain evidence="10">MTUNDRAET4 annotated genome</strain>
    </source>
</reference>
<proteinExistence type="inferred from homology"/>
<accession>A0A4U8YUR4</accession>
<evidence type="ECO:0000256" key="5">
    <source>
        <dbReference type="ARBA" id="ARBA00022777"/>
    </source>
</evidence>